<dbReference type="EMBL" id="KI392591">
    <property type="protein sequence ID" value="ERN13036.1"/>
    <property type="molecule type" value="Genomic_DNA"/>
</dbReference>
<dbReference type="Gramene" id="ERN13036">
    <property type="protein sequence ID" value="ERN13036"/>
    <property type="gene ID" value="AMTR_s00040p00109870"/>
</dbReference>
<sequence length="64" mass="7507">MKLIDVDAKFLKAPSTYEETYPTIKITMTNMFGYMKSLNGSMMEQKSLVDCHRPTEFFRDRTFA</sequence>
<evidence type="ECO:0000313" key="2">
    <source>
        <dbReference type="Proteomes" id="UP000017836"/>
    </source>
</evidence>
<dbReference type="Proteomes" id="UP000017836">
    <property type="component" value="Unassembled WGS sequence"/>
</dbReference>
<reference evidence="2" key="1">
    <citation type="journal article" date="2013" name="Science">
        <title>The Amborella genome and the evolution of flowering plants.</title>
        <authorList>
            <consortium name="Amborella Genome Project"/>
        </authorList>
    </citation>
    <scope>NUCLEOTIDE SEQUENCE [LARGE SCALE GENOMIC DNA]</scope>
</reference>
<proteinExistence type="predicted"/>
<organism evidence="1 2">
    <name type="scientific">Amborella trichopoda</name>
    <dbReference type="NCBI Taxonomy" id="13333"/>
    <lineage>
        <taxon>Eukaryota</taxon>
        <taxon>Viridiplantae</taxon>
        <taxon>Streptophyta</taxon>
        <taxon>Embryophyta</taxon>
        <taxon>Tracheophyta</taxon>
        <taxon>Spermatophyta</taxon>
        <taxon>Magnoliopsida</taxon>
        <taxon>Amborellales</taxon>
        <taxon>Amborellaceae</taxon>
        <taxon>Amborella</taxon>
    </lineage>
</organism>
<dbReference type="AlphaFoldDB" id="W1PYJ3"/>
<protein>
    <submittedName>
        <fullName evidence="1">Uncharacterized protein</fullName>
    </submittedName>
</protein>
<keyword evidence="2" id="KW-1185">Reference proteome</keyword>
<evidence type="ECO:0000313" key="1">
    <source>
        <dbReference type="EMBL" id="ERN13036.1"/>
    </source>
</evidence>
<gene>
    <name evidence="1" type="ORF">AMTR_s00040p00109870</name>
</gene>
<dbReference type="HOGENOM" id="CLU_2870580_0_0_1"/>
<name>W1PYJ3_AMBTC</name>
<accession>W1PYJ3</accession>